<dbReference type="Proteomes" id="UP000248616">
    <property type="component" value="Unassembled WGS sequence"/>
</dbReference>
<comment type="caution">
    <text evidence="2">The sequence shown here is derived from an EMBL/GenBank/DDBJ whole genome shotgun (WGS) entry which is preliminary data.</text>
</comment>
<name>A0A2W7CDR9_9HYPH</name>
<gene>
    <name evidence="2" type="ORF">B5V02_00775</name>
</gene>
<dbReference type="EMBL" id="MZXV01000007">
    <property type="protein sequence ID" value="PZV40411.1"/>
    <property type="molecule type" value="Genomic_DNA"/>
</dbReference>
<dbReference type="SUPFAM" id="SSF53448">
    <property type="entry name" value="Nucleotide-diphospho-sugar transferases"/>
    <property type="match status" value="1"/>
</dbReference>
<dbReference type="InterPro" id="IPR029044">
    <property type="entry name" value="Nucleotide-diphossugar_trans"/>
</dbReference>
<dbReference type="GO" id="GO:0016757">
    <property type="term" value="F:glycosyltransferase activity"/>
    <property type="evidence" value="ECO:0007669"/>
    <property type="project" value="UniProtKB-KW"/>
</dbReference>
<dbReference type="PANTHER" id="PTHR43685:SF2">
    <property type="entry name" value="GLYCOSYLTRANSFERASE 2-LIKE DOMAIN-CONTAINING PROTEIN"/>
    <property type="match status" value="1"/>
</dbReference>
<protein>
    <recommendedName>
        <fullName evidence="1">Glycosyltransferase 2-like domain-containing protein</fullName>
    </recommendedName>
</protein>
<accession>A0A2W7CDR9</accession>
<dbReference type="InterPro" id="IPR050834">
    <property type="entry name" value="Glycosyltransf_2"/>
</dbReference>
<organism evidence="2 3">
    <name type="scientific">Mesorhizobium kowhaii</name>
    <dbReference type="NCBI Taxonomy" id="1300272"/>
    <lineage>
        <taxon>Bacteria</taxon>
        <taxon>Pseudomonadati</taxon>
        <taxon>Pseudomonadota</taxon>
        <taxon>Alphaproteobacteria</taxon>
        <taxon>Hyphomicrobiales</taxon>
        <taxon>Phyllobacteriaceae</taxon>
        <taxon>Mesorhizobium</taxon>
    </lineage>
</organism>
<dbReference type="CDD" id="cd00761">
    <property type="entry name" value="Glyco_tranf_GTA_type"/>
    <property type="match status" value="1"/>
</dbReference>
<evidence type="ECO:0000313" key="3">
    <source>
        <dbReference type="Proteomes" id="UP000248616"/>
    </source>
</evidence>
<proteinExistence type="predicted"/>
<reference evidence="3" key="1">
    <citation type="submission" date="2017-03" db="EMBL/GenBank/DDBJ databases">
        <authorList>
            <person name="Safronova V.I."/>
            <person name="Sazanova A.L."/>
            <person name="Chirak E.R."/>
        </authorList>
    </citation>
    <scope>NUCLEOTIDE SEQUENCE [LARGE SCALE GENOMIC DNA]</scope>
    <source>
        <strain evidence="3">Ach-343</strain>
    </source>
</reference>
<dbReference type="PANTHER" id="PTHR43685">
    <property type="entry name" value="GLYCOSYLTRANSFERASE"/>
    <property type="match status" value="1"/>
</dbReference>
<dbReference type="InterPro" id="IPR001173">
    <property type="entry name" value="Glyco_trans_2-like"/>
</dbReference>
<evidence type="ECO:0000313" key="2">
    <source>
        <dbReference type="EMBL" id="PZV40411.1"/>
    </source>
</evidence>
<evidence type="ECO:0000259" key="1">
    <source>
        <dbReference type="Pfam" id="PF00535"/>
    </source>
</evidence>
<feature type="domain" description="Glycosyltransferase 2-like" evidence="1">
    <location>
        <begin position="25"/>
        <end position="135"/>
    </location>
</feature>
<keyword evidence="3" id="KW-1185">Reference proteome</keyword>
<dbReference type="OrthoDB" id="9794124at2"/>
<dbReference type="AlphaFoldDB" id="A0A2W7CDR9"/>
<dbReference type="Pfam" id="PF00535">
    <property type="entry name" value="Glycos_transf_2"/>
    <property type="match status" value="1"/>
</dbReference>
<dbReference type="Gene3D" id="3.90.550.10">
    <property type="entry name" value="Spore Coat Polysaccharide Biosynthesis Protein SpsA, Chain A"/>
    <property type="match status" value="1"/>
</dbReference>
<sequence length="344" mass="38024">MRGATSVHPELVWKDFVGRRDMTVSVIIPLFNKAPYLARALNSIWAQDFDDFEVIVVDDGSSDGGLSVARSHKDKRLRVISQANAGPGAARNRGLAKARAPFVAFLDADDEWKPNFLSAGMRHFAKAGSEIASVTAGYLEMPAGASSEVLWRSRGLSFGPVRLNPNTDPSFAISIVAFMTPCTTIARTDVIRAFGGFYDRNGCRYGEDAHLWFKLALNEQVMVDLEPRVCIHREASSLSSNLPAVRPVEPFLEDPSEIEDSCPTSLRPLLEQMLAIRAFKTACVVGYWGDWRKAAALRRRFARHSWRPMLPYQFASMVCSTPIGPALGAAWRLLQDGRQPRAPA</sequence>